<dbReference type="UniPathway" id="UPA00219"/>
<keyword evidence="4" id="KW-0133">Cell shape</keyword>
<reference evidence="10" key="1">
    <citation type="submission" date="2016-10" db="EMBL/GenBank/DDBJ databases">
        <authorList>
            <person name="Varghese N."/>
            <person name="Submissions S."/>
        </authorList>
    </citation>
    <scope>NUCLEOTIDE SEQUENCE [LARGE SCALE GENOMIC DNA]</scope>
    <source>
        <strain evidence="10">DSM 17072</strain>
    </source>
</reference>
<feature type="compositionally biased region" description="Basic and acidic residues" evidence="7">
    <location>
        <begin position="280"/>
        <end position="293"/>
    </location>
</feature>
<dbReference type="GO" id="GO:0016740">
    <property type="term" value="F:transferase activity"/>
    <property type="evidence" value="ECO:0007669"/>
    <property type="project" value="UniProtKB-KW"/>
</dbReference>
<keyword evidence="3" id="KW-0808">Transferase</keyword>
<comment type="pathway">
    <text evidence="1">Cell wall biogenesis; peptidoglycan biosynthesis.</text>
</comment>
<evidence type="ECO:0000256" key="5">
    <source>
        <dbReference type="ARBA" id="ARBA00022984"/>
    </source>
</evidence>
<protein>
    <submittedName>
        <fullName evidence="9">L,D-transpeptidase catalytic domain</fullName>
    </submittedName>
</protein>
<dbReference type="InterPro" id="IPR005490">
    <property type="entry name" value="LD_TPept_cat_dom"/>
</dbReference>
<keyword evidence="10" id="KW-1185">Reference proteome</keyword>
<evidence type="ECO:0000313" key="10">
    <source>
        <dbReference type="Proteomes" id="UP000199627"/>
    </source>
</evidence>
<dbReference type="GO" id="GO:0004180">
    <property type="term" value="F:carboxypeptidase activity"/>
    <property type="evidence" value="ECO:0007669"/>
    <property type="project" value="UniProtKB-ARBA"/>
</dbReference>
<evidence type="ECO:0000256" key="2">
    <source>
        <dbReference type="ARBA" id="ARBA00005992"/>
    </source>
</evidence>
<dbReference type="Pfam" id="PF03734">
    <property type="entry name" value="YkuD"/>
    <property type="match status" value="1"/>
</dbReference>
<dbReference type="Proteomes" id="UP000199627">
    <property type="component" value="Unassembled WGS sequence"/>
</dbReference>
<dbReference type="CDD" id="cd16913">
    <property type="entry name" value="YkuD_like"/>
    <property type="match status" value="1"/>
</dbReference>
<dbReference type="Gene3D" id="2.40.440.10">
    <property type="entry name" value="L,D-transpeptidase catalytic domain-like"/>
    <property type="match status" value="1"/>
</dbReference>
<evidence type="ECO:0000256" key="1">
    <source>
        <dbReference type="ARBA" id="ARBA00004752"/>
    </source>
</evidence>
<dbReference type="InterPro" id="IPR038063">
    <property type="entry name" value="Transpep_catalytic_dom"/>
</dbReference>
<name>A0A1H0YQ09_9FLAO</name>
<evidence type="ECO:0000256" key="7">
    <source>
        <dbReference type="SAM" id="MobiDB-lite"/>
    </source>
</evidence>
<feature type="region of interest" description="Disordered" evidence="7">
    <location>
        <begin position="280"/>
        <end position="307"/>
    </location>
</feature>
<feature type="region of interest" description="Disordered" evidence="7">
    <location>
        <begin position="223"/>
        <end position="265"/>
    </location>
</feature>
<evidence type="ECO:0000256" key="6">
    <source>
        <dbReference type="ARBA" id="ARBA00023316"/>
    </source>
</evidence>
<dbReference type="EMBL" id="FNKL01000001">
    <property type="protein sequence ID" value="SDQ16916.1"/>
    <property type="molecule type" value="Genomic_DNA"/>
</dbReference>
<dbReference type="Gene3D" id="1.10.530.10">
    <property type="match status" value="1"/>
</dbReference>
<dbReference type="AlphaFoldDB" id="A0A1H0YQ09"/>
<dbReference type="GO" id="GO:0008360">
    <property type="term" value="P:regulation of cell shape"/>
    <property type="evidence" value="ECO:0007669"/>
    <property type="project" value="UniProtKB-KW"/>
</dbReference>
<dbReference type="SUPFAM" id="SSF141523">
    <property type="entry name" value="L,D-transpeptidase catalytic domain-like"/>
    <property type="match status" value="1"/>
</dbReference>
<dbReference type="STRING" id="311333.SAMN05421664_0854"/>
<evidence type="ECO:0000259" key="8">
    <source>
        <dbReference type="Pfam" id="PF03734"/>
    </source>
</evidence>
<feature type="compositionally biased region" description="Polar residues" evidence="7">
    <location>
        <begin position="237"/>
        <end position="246"/>
    </location>
</feature>
<sequence length="699" mass="79357">MLKKGVYRIAGNTSPKVGVETLYAIAEWYPDTPILERNPAAVTWELFRKRDNGKFTSTGIKKVGVNSFTFGEKSWRYTYRLEAYLHTPEGKEPMSLIINPQQNKVPGISKVELHYADDAKGNTFSFLEKVVAKAHCVNLANEELLFTLWEDDAKGKGHDPKNLLVASKTAKVKMSNGIATAEFTLTEGLMKKAMRGEHDGQLEFYVTVEYFKNKKHESENVTITHPLYGKSQEPKHTTAQKNSVSHQPKAKGSPAEQKPKSKKEEKGFIDKMKELFDFSESEKATATKDKEPTQNRSVTNSPVKIKKNDNEKDNKNCVCKEYDLIWGNKVSCEFRKKVITICKDLWPNNYMKMANNLMACMAWETGESFSPSVKNPKSSATGLIQFMNDTATDLGTTTAELAKMDAVRQLDYVKKYFSPIKDRNYEFVDLYLKILFPASMGKPDDHVVFSKDGNGLNKDDKNYKARKNAYSVNSGFDTNPKYGNDDKMVTKGEIKKGIQIYIDKGKKNKANVFSCTKQKIVTNIETEKGFWNVIITEHYTGQKCNHIERTAIRNNCRRGKIEVYDNTQKIVLTINDCLLEGIKGEDRGKTGADVPYGTYQINKNTPFYSSTNKNKKSYGPNPRLVFEPINGSGDEADISKRSAIRIHGGRQDGYSLKTLKRTEGCIRIYDEDAKRFYEWWVDFNKNNPNVKPGKVIIKK</sequence>
<keyword evidence="5" id="KW-0573">Peptidoglycan synthesis</keyword>
<dbReference type="GO" id="GO:0071555">
    <property type="term" value="P:cell wall organization"/>
    <property type="evidence" value="ECO:0007669"/>
    <property type="project" value="UniProtKB-KW"/>
</dbReference>
<dbReference type="RefSeq" id="WP_089753903.1">
    <property type="nucleotide sequence ID" value="NZ_FNKL01000001.1"/>
</dbReference>
<evidence type="ECO:0000313" key="9">
    <source>
        <dbReference type="EMBL" id="SDQ16916.1"/>
    </source>
</evidence>
<gene>
    <name evidence="9" type="ORF">SAMN05421664_0854</name>
</gene>
<accession>A0A1H0YQ09</accession>
<proteinExistence type="inferred from homology"/>
<evidence type="ECO:0000256" key="4">
    <source>
        <dbReference type="ARBA" id="ARBA00022960"/>
    </source>
</evidence>
<comment type="similarity">
    <text evidence="2">Belongs to the YkuD family.</text>
</comment>
<dbReference type="GO" id="GO:0009252">
    <property type="term" value="P:peptidoglycan biosynthetic process"/>
    <property type="evidence" value="ECO:0007669"/>
    <property type="project" value="UniProtKB-UniPathway"/>
</dbReference>
<feature type="domain" description="L,D-TPase catalytic" evidence="8">
    <location>
        <begin position="588"/>
        <end position="681"/>
    </location>
</feature>
<evidence type="ECO:0000256" key="3">
    <source>
        <dbReference type="ARBA" id="ARBA00022679"/>
    </source>
</evidence>
<organism evidence="9 10">
    <name type="scientific">Chryseobacterium soldanellicola</name>
    <dbReference type="NCBI Taxonomy" id="311333"/>
    <lineage>
        <taxon>Bacteria</taxon>
        <taxon>Pseudomonadati</taxon>
        <taxon>Bacteroidota</taxon>
        <taxon>Flavobacteriia</taxon>
        <taxon>Flavobacteriales</taxon>
        <taxon>Weeksellaceae</taxon>
        <taxon>Chryseobacterium group</taxon>
        <taxon>Chryseobacterium</taxon>
    </lineage>
</organism>
<keyword evidence="6" id="KW-0961">Cell wall biogenesis/degradation</keyword>
<dbReference type="OrthoDB" id="1183903at2"/>